<dbReference type="AlphaFoldDB" id="A0A328AEN1"/>
<evidence type="ECO:0008006" key="4">
    <source>
        <dbReference type="Google" id="ProtNLM"/>
    </source>
</evidence>
<dbReference type="Gene3D" id="3.30.530.20">
    <property type="match status" value="1"/>
</dbReference>
<feature type="signal peptide" evidence="1">
    <location>
        <begin position="1"/>
        <end position="22"/>
    </location>
</feature>
<dbReference type="InterPro" id="IPR023393">
    <property type="entry name" value="START-like_dom_sf"/>
</dbReference>
<dbReference type="Pfam" id="PF10604">
    <property type="entry name" value="Polyketide_cyc2"/>
    <property type="match status" value="1"/>
</dbReference>
<organism evidence="2 3">
    <name type="scientific">Phenylobacterium soli</name>
    <dbReference type="NCBI Taxonomy" id="2170551"/>
    <lineage>
        <taxon>Bacteria</taxon>
        <taxon>Pseudomonadati</taxon>
        <taxon>Pseudomonadota</taxon>
        <taxon>Alphaproteobacteria</taxon>
        <taxon>Caulobacterales</taxon>
        <taxon>Caulobacteraceae</taxon>
        <taxon>Phenylobacterium</taxon>
    </lineage>
</organism>
<evidence type="ECO:0000313" key="2">
    <source>
        <dbReference type="EMBL" id="RAK53150.1"/>
    </source>
</evidence>
<dbReference type="RefSeq" id="WP_111526903.1">
    <property type="nucleotide sequence ID" value="NZ_JBHRSG010000001.1"/>
</dbReference>
<dbReference type="Proteomes" id="UP000249254">
    <property type="component" value="Unassembled WGS sequence"/>
</dbReference>
<protein>
    <recommendedName>
        <fullName evidence="4">SRPBCC family protein</fullName>
    </recommendedName>
</protein>
<gene>
    <name evidence="2" type="ORF">DJ017_00690</name>
</gene>
<evidence type="ECO:0000313" key="3">
    <source>
        <dbReference type="Proteomes" id="UP000249254"/>
    </source>
</evidence>
<comment type="caution">
    <text evidence="2">The sequence shown here is derived from an EMBL/GenBank/DDBJ whole genome shotgun (WGS) entry which is preliminary data.</text>
</comment>
<reference evidence="3" key="1">
    <citation type="submission" date="2018-05" db="EMBL/GenBank/DDBJ databases">
        <authorList>
            <person name="Li X."/>
        </authorList>
    </citation>
    <scope>NUCLEOTIDE SEQUENCE [LARGE SCALE GENOMIC DNA]</scope>
    <source>
        <strain evidence="3">LX32</strain>
    </source>
</reference>
<evidence type="ECO:0000256" key="1">
    <source>
        <dbReference type="SAM" id="SignalP"/>
    </source>
</evidence>
<proteinExistence type="predicted"/>
<keyword evidence="1" id="KW-0732">Signal</keyword>
<feature type="chain" id="PRO_5016452099" description="SRPBCC family protein" evidence="1">
    <location>
        <begin position="23"/>
        <end position="160"/>
    </location>
</feature>
<dbReference type="EMBL" id="QFYQ01000001">
    <property type="protein sequence ID" value="RAK53150.1"/>
    <property type="molecule type" value="Genomic_DNA"/>
</dbReference>
<dbReference type="InterPro" id="IPR019587">
    <property type="entry name" value="Polyketide_cyclase/dehydratase"/>
</dbReference>
<dbReference type="OrthoDB" id="1364128at2"/>
<accession>A0A328AEN1</accession>
<dbReference type="SUPFAM" id="SSF55961">
    <property type="entry name" value="Bet v1-like"/>
    <property type="match status" value="1"/>
</dbReference>
<keyword evidence="3" id="KW-1185">Reference proteome</keyword>
<name>A0A328AEN1_9CAUL</name>
<sequence length="160" mass="16835">MTIRHAVLAGLAIAAAAGAARAADYVTIPIETGLDVPADVAWKKIGGYCDIGAWMKTSCVITSGKADEVGAVRRIADRVDEVLVSRTAWSYTYAQPKSPIDYHGTVEIRPEGAAKSKLIYTLVYDAAALPAGADKAKDVAGRTGMFTHVVQVMKGVAEAK</sequence>